<keyword evidence="3 9" id="KW-0812">Transmembrane</keyword>
<evidence type="ECO:0000313" key="11">
    <source>
        <dbReference type="Proteomes" id="UP001153292"/>
    </source>
</evidence>
<comment type="subcellular location">
    <subcellularLocation>
        <location evidence="1">Membrane</location>
        <topology evidence="1">Multi-pass membrane protein</topology>
    </subcellularLocation>
</comment>
<evidence type="ECO:0000256" key="2">
    <source>
        <dbReference type="ARBA" id="ARBA00022606"/>
    </source>
</evidence>
<evidence type="ECO:0000256" key="1">
    <source>
        <dbReference type="ARBA" id="ARBA00004141"/>
    </source>
</evidence>
<accession>A0ABN8ATZ4</accession>
<evidence type="ECO:0000256" key="4">
    <source>
        <dbReference type="ARBA" id="ARBA00022725"/>
    </source>
</evidence>
<proteinExistence type="predicted"/>
<dbReference type="InterPro" id="IPR004117">
    <property type="entry name" value="7tm6_olfct_rcpt"/>
</dbReference>
<evidence type="ECO:0000256" key="9">
    <source>
        <dbReference type="SAM" id="Phobius"/>
    </source>
</evidence>
<evidence type="ECO:0000313" key="10">
    <source>
        <dbReference type="EMBL" id="CAH0399437.1"/>
    </source>
</evidence>
<evidence type="ECO:0000256" key="6">
    <source>
        <dbReference type="ARBA" id="ARBA00023136"/>
    </source>
</evidence>
<keyword evidence="4" id="KW-0552">Olfaction</keyword>
<sequence>MDIPAFEELVKQIKINFWLIGIPFNDVKLHFRFYLLLFSLMIMVAEECGFLFVEYSPENLLEITELTPCTCIGILSALKIISITPYRHKIFKLTESLNELYSETLENQAAKKLITKKIILMKNLVTYYFVLNVVLVSVYNFSSVVIMSYTYIKTGKTVFYLSYAILVPFSIDTWPTWSLAFIHAISSGYICVLLFTTIDALYYVLSLHICNNFSLLAEDIRCLNETNSQNIRDIVKKHQHLLKKVFYQT</sequence>
<dbReference type="PANTHER" id="PTHR21137:SF44">
    <property type="entry name" value="ODORANT RECEPTOR 13A-RELATED"/>
    <property type="match status" value="1"/>
</dbReference>
<keyword evidence="2" id="KW-0716">Sensory transduction</keyword>
<keyword evidence="5 9" id="KW-1133">Transmembrane helix</keyword>
<keyword evidence="6 9" id="KW-0472">Membrane</keyword>
<evidence type="ECO:0000256" key="3">
    <source>
        <dbReference type="ARBA" id="ARBA00022692"/>
    </source>
</evidence>
<keyword evidence="8" id="KW-0807">Transducer</keyword>
<gene>
    <name evidence="10" type="ORF">CHILSU_LOCUS2581</name>
</gene>
<evidence type="ECO:0000256" key="5">
    <source>
        <dbReference type="ARBA" id="ARBA00022989"/>
    </source>
</evidence>
<feature type="transmembrane region" description="Helical" evidence="9">
    <location>
        <begin position="158"/>
        <end position="175"/>
    </location>
</feature>
<feature type="transmembrane region" description="Helical" evidence="9">
    <location>
        <begin position="125"/>
        <end position="146"/>
    </location>
</feature>
<dbReference type="EMBL" id="OU963907">
    <property type="protein sequence ID" value="CAH0399437.1"/>
    <property type="molecule type" value="Genomic_DNA"/>
</dbReference>
<evidence type="ECO:0008006" key="12">
    <source>
        <dbReference type="Google" id="ProtNLM"/>
    </source>
</evidence>
<evidence type="ECO:0000256" key="8">
    <source>
        <dbReference type="ARBA" id="ARBA00023224"/>
    </source>
</evidence>
<organism evidence="10 11">
    <name type="scientific">Chilo suppressalis</name>
    <name type="common">Asiatic rice borer moth</name>
    <dbReference type="NCBI Taxonomy" id="168631"/>
    <lineage>
        <taxon>Eukaryota</taxon>
        <taxon>Metazoa</taxon>
        <taxon>Ecdysozoa</taxon>
        <taxon>Arthropoda</taxon>
        <taxon>Hexapoda</taxon>
        <taxon>Insecta</taxon>
        <taxon>Pterygota</taxon>
        <taxon>Neoptera</taxon>
        <taxon>Endopterygota</taxon>
        <taxon>Lepidoptera</taxon>
        <taxon>Glossata</taxon>
        <taxon>Ditrysia</taxon>
        <taxon>Pyraloidea</taxon>
        <taxon>Crambidae</taxon>
        <taxon>Crambinae</taxon>
        <taxon>Chilo</taxon>
    </lineage>
</organism>
<keyword evidence="11" id="KW-1185">Reference proteome</keyword>
<feature type="transmembrane region" description="Helical" evidence="9">
    <location>
        <begin position="181"/>
        <end position="205"/>
    </location>
</feature>
<dbReference type="Proteomes" id="UP001153292">
    <property type="component" value="Chromosome 14"/>
</dbReference>
<dbReference type="PANTHER" id="PTHR21137">
    <property type="entry name" value="ODORANT RECEPTOR"/>
    <property type="match status" value="1"/>
</dbReference>
<protein>
    <recommendedName>
        <fullName evidence="12">Odorant receptor</fullName>
    </recommendedName>
</protein>
<dbReference type="Pfam" id="PF02949">
    <property type="entry name" value="7tm_6"/>
    <property type="match status" value="1"/>
</dbReference>
<evidence type="ECO:0000256" key="7">
    <source>
        <dbReference type="ARBA" id="ARBA00023170"/>
    </source>
</evidence>
<name>A0ABN8ATZ4_CHISP</name>
<reference evidence="10" key="1">
    <citation type="submission" date="2021-12" db="EMBL/GenBank/DDBJ databases">
        <authorList>
            <person name="King R."/>
        </authorList>
    </citation>
    <scope>NUCLEOTIDE SEQUENCE</scope>
</reference>
<keyword evidence="7" id="KW-0675">Receptor</keyword>